<organism evidence="1 2">
    <name type="scientific">Dermabacter jinjuensis</name>
    <dbReference type="NCBI Taxonomy" id="1667168"/>
    <lineage>
        <taxon>Bacteria</taxon>
        <taxon>Bacillati</taxon>
        <taxon>Actinomycetota</taxon>
        <taxon>Actinomycetes</taxon>
        <taxon>Micrococcales</taxon>
        <taxon>Dermabacteraceae</taxon>
        <taxon>Dermabacter</taxon>
    </lineage>
</organism>
<keyword evidence="2" id="KW-1185">Reference proteome</keyword>
<sequence>MSHPLSIVVSVEKGEESMTSTMTEAAPAALREIRELNADLDRLETFEAEIYASLDESGMNVAERFERVHRAALKSAGLAIRRANAHRKRKLPLNVWVALERMGGMHRARAREAARFVELRRSSEHYWEHTSRISQQDVQEHAEQTLAYLHSVKEELLGLEALAAA</sequence>
<protein>
    <recommendedName>
        <fullName evidence="3">SAV-6107-like HEPN domain-containing protein</fullName>
    </recommendedName>
</protein>
<evidence type="ECO:0008006" key="3">
    <source>
        <dbReference type="Google" id="ProtNLM"/>
    </source>
</evidence>
<evidence type="ECO:0000313" key="1">
    <source>
        <dbReference type="EMBL" id="ATH96181.1"/>
    </source>
</evidence>
<dbReference type="Proteomes" id="UP000815698">
    <property type="component" value="Chromosome"/>
</dbReference>
<proteinExistence type="predicted"/>
<evidence type="ECO:0000313" key="2">
    <source>
        <dbReference type="Proteomes" id="UP000815698"/>
    </source>
</evidence>
<accession>A0ABM6PLA2</accession>
<name>A0ABM6PLA2_9MICO</name>
<dbReference type="EMBL" id="CP023482">
    <property type="protein sequence ID" value="ATH96181.1"/>
    <property type="molecule type" value="Genomic_DNA"/>
</dbReference>
<reference evidence="1 2" key="1">
    <citation type="journal article" date="2016" name="Int. J. Syst. Evol. Microbiol.">
        <title>Dermabacter jinjuensis sp. nov., a novel species of the genus Dermabacter isolated from a clinical specimen.</title>
        <authorList>
            <person name="Park Y.K."/>
            <person name="Lee K.M."/>
            <person name="Lee W.K."/>
            <person name="Cho M.J."/>
            <person name="Lee H.S."/>
            <person name="Cho Y.G."/>
            <person name="Lee Y.C."/>
            <person name="Lee W.K."/>
            <person name="Seong W.K."/>
            <person name="Hwang K.J."/>
        </authorList>
    </citation>
    <scope>NUCLEOTIDE SEQUENCE [LARGE SCALE GENOMIC DNA]</scope>
    <source>
        <strain evidence="1 2">32T</strain>
    </source>
</reference>
<gene>
    <name evidence="1" type="ORF">COP05_03025</name>
</gene>